<dbReference type="GO" id="GO:0005829">
    <property type="term" value="C:cytosol"/>
    <property type="evidence" value="ECO:0007669"/>
    <property type="project" value="TreeGrafter"/>
</dbReference>
<dbReference type="InterPro" id="IPR036390">
    <property type="entry name" value="WH_DNA-bd_sf"/>
</dbReference>
<dbReference type="InterPro" id="IPR036388">
    <property type="entry name" value="WH-like_DNA-bd_sf"/>
</dbReference>
<dbReference type="Gene3D" id="2.60.120.10">
    <property type="entry name" value="Jelly Rolls"/>
    <property type="match status" value="1"/>
</dbReference>
<evidence type="ECO:0000259" key="5">
    <source>
        <dbReference type="PROSITE" id="PS51063"/>
    </source>
</evidence>
<dbReference type="GO" id="GO:0003700">
    <property type="term" value="F:DNA-binding transcription factor activity"/>
    <property type="evidence" value="ECO:0007669"/>
    <property type="project" value="TreeGrafter"/>
</dbReference>
<proteinExistence type="predicted"/>
<organism evidence="7 9">
    <name type="scientific">Turicibacter bilis</name>
    <dbReference type="NCBI Taxonomy" id="2735723"/>
    <lineage>
        <taxon>Bacteria</taxon>
        <taxon>Bacillati</taxon>
        <taxon>Bacillota</taxon>
        <taxon>Erysipelotrichia</taxon>
        <taxon>Erysipelotrichales</taxon>
        <taxon>Turicibacteraceae</taxon>
        <taxon>Turicibacter</taxon>
    </lineage>
</organism>
<dbReference type="Gene3D" id="1.10.10.10">
    <property type="entry name" value="Winged helix-like DNA-binding domain superfamily/Winged helix DNA-binding domain"/>
    <property type="match status" value="1"/>
</dbReference>
<dbReference type="CDD" id="cd00038">
    <property type="entry name" value="CAP_ED"/>
    <property type="match status" value="1"/>
</dbReference>
<evidence type="ECO:0000313" key="8">
    <source>
        <dbReference type="Proteomes" id="UP001058016"/>
    </source>
</evidence>
<dbReference type="Proteomes" id="UP001058016">
    <property type="component" value="Chromosome"/>
</dbReference>
<dbReference type="SUPFAM" id="SSF46785">
    <property type="entry name" value="Winged helix' DNA-binding domain"/>
    <property type="match status" value="1"/>
</dbReference>
<sequence>MEVVNAETLRHIELFSSIKQESMDELLECMRVAKYKKGCYIFRDKELIDQVFIVLSGKVSIYKLSEVGEKRVIFILDKGHLLNDNLTNQLPCAIDCECFEASTILICSKEKFIKIMENDFALTQAVINQYCSKLRRTYRQLKNAPTNIAMERKLAAKLYRLCRDYGVQIDQGYLIDLPLTVSYLSQLLGAQRETVSRALKKLIAANLVEYENKKIKVISIEALGAYHKNI</sequence>
<dbReference type="InterPro" id="IPR018490">
    <property type="entry name" value="cNMP-bd_dom_sf"/>
</dbReference>
<evidence type="ECO:0000256" key="3">
    <source>
        <dbReference type="ARBA" id="ARBA00023163"/>
    </source>
</evidence>
<dbReference type="SUPFAM" id="SSF51206">
    <property type="entry name" value="cAMP-binding domain-like"/>
    <property type="match status" value="1"/>
</dbReference>
<dbReference type="PROSITE" id="PS50042">
    <property type="entry name" value="CNMP_BINDING_3"/>
    <property type="match status" value="1"/>
</dbReference>
<dbReference type="AlphaFoldDB" id="A0A9Q9FDL9"/>
<dbReference type="Pfam" id="PF13545">
    <property type="entry name" value="HTH_Crp_2"/>
    <property type="match status" value="1"/>
</dbReference>
<dbReference type="InterPro" id="IPR014710">
    <property type="entry name" value="RmlC-like_jellyroll"/>
</dbReference>
<keyword evidence="3" id="KW-0804">Transcription</keyword>
<dbReference type="InterPro" id="IPR000595">
    <property type="entry name" value="cNMP-bd_dom"/>
</dbReference>
<dbReference type="SMART" id="SM00100">
    <property type="entry name" value="cNMP"/>
    <property type="match status" value="1"/>
</dbReference>
<dbReference type="EMBL" id="CP071249">
    <property type="protein sequence ID" value="UUF06168.1"/>
    <property type="molecule type" value="Genomic_DNA"/>
</dbReference>
<protein>
    <submittedName>
        <fullName evidence="7">Crp/Fnr family transcriptional regulator</fullName>
    </submittedName>
</protein>
<keyword evidence="8" id="KW-1185">Reference proteome</keyword>
<dbReference type="EMBL" id="CP071250">
    <property type="protein sequence ID" value="UUF07408.1"/>
    <property type="molecule type" value="Genomic_DNA"/>
</dbReference>
<dbReference type="Pfam" id="PF00027">
    <property type="entry name" value="cNMP_binding"/>
    <property type="match status" value="1"/>
</dbReference>
<dbReference type="RefSeq" id="WP_212724522.1">
    <property type="nucleotide sequence ID" value="NZ_CP071249.1"/>
</dbReference>
<accession>A0A9Q9FDL9</accession>
<dbReference type="SMART" id="SM00419">
    <property type="entry name" value="HTH_CRP"/>
    <property type="match status" value="1"/>
</dbReference>
<evidence type="ECO:0000313" key="9">
    <source>
        <dbReference type="Proteomes" id="UP001058072"/>
    </source>
</evidence>
<dbReference type="PANTHER" id="PTHR24567">
    <property type="entry name" value="CRP FAMILY TRANSCRIPTIONAL REGULATORY PROTEIN"/>
    <property type="match status" value="1"/>
</dbReference>
<keyword evidence="2" id="KW-0238">DNA-binding</keyword>
<dbReference type="InterPro" id="IPR050397">
    <property type="entry name" value="Env_Response_Regulators"/>
</dbReference>
<dbReference type="PANTHER" id="PTHR24567:SF74">
    <property type="entry name" value="HTH-TYPE TRANSCRIPTIONAL REGULATOR ARCR"/>
    <property type="match status" value="1"/>
</dbReference>
<evidence type="ECO:0000313" key="6">
    <source>
        <dbReference type="EMBL" id="UUF06168.1"/>
    </source>
</evidence>
<evidence type="ECO:0000259" key="4">
    <source>
        <dbReference type="PROSITE" id="PS50042"/>
    </source>
</evidence>
<feature type="domain" description="HTH crp-type" evidence="5">
    <location>
        <begin position="148"/>
        <end position="221"/>
    </location>
</feature>
<evidence type="ECO:0000313" key="7">
    <source>
        <dbReference type="EMBL" id="UUF07408.1"/>
    </source>
</evidence>
<evidence type="ECO:0000256" key="2">
    <source>
        <dbReference type="ARBA" id="ARBA00023125"/>
    </source>
</evidence>
<feature type="domain" description="Cyclic nucleotide-binding" evidence="4">
    <location>
        <begin position="14"/>
        <end position="84"/>
    </location>
</feature>
<reference evidence="7 8" key="1">
    <citation type="submission" date="2021-03" db="EMBL/GenBank/DDBJ databases">
        <title>Comparative Genomics and Metabolomics in the genus Turicibacter.</title>
        <authorList>
            <person name="Maki J."/>
            <person name="Looft T."/>
        </authorList>
    </citation>
    <scope>NUCLEOTIDE SEQUENCE</scope>
    <source>
        <strain evidence="7">ISU324</strain>
        <strain evidence="6 8">MMM721</strain>
    </source>
</reference>
<name>A0A9Q9FDL9_9FIRM</name>
<gene>
    <name evidence="6" type="ORF">J0J69_00835</name>
    <name evidence="7" type="ORF">J0J70_07125</name>
</gene>
<dbReference type="GO" id="GO:0003677">
    <property type="term" value="F:DNA binding"/>
    <property type="evidence" value="ECO:0007669"/>
    <property type="project" value="UniProtKB-KW"/>
</dbReference>
<keyword evidence="1" id="KW-0805">Transcription regulation</keyword>
<dbReference type="Proteomes" id="UP001058072">
    <property type="component" value="Chromosome"/>
</dbReference>
<dbReference type="InterPro" id="IPR012318">
    <property type="entry name" value="HTH_CRP"/>
</dbReference>
<dbReference type="PROSITE" id="PS51063">
    <property type="entry name" value="HTH_CRP_2"/>
    <property type="match status" value="1"/>
</dbReference>
<evidence type="ECO:0000256" key="1">
    <source>
        <dbReference type="ARBA" id="ARBA00023015"/>
    </source>
</evidence>